<dbReference type="SUPFAM" id="SSF53448">
    <property type="entry name" value="Nucleotide-diphospho-sugar transferases"/>
    <property type="match status" value="1"/>
</dbReference>
<dbReference type="AlphaFoldDB" id="A0A6J7JGS3"/>
<evidence type="ECO:0000313" key="7">
    <source>
        <dbReference type="EMBL" id="CAB4942476.1"/>
    </source>
</evidence>
<dbReference type="PANTHER" id="PTHR43646">
    <property type="entry name" value="GLYCOSYLTRANSFERASE"/>
    <property type="match status" value="1"/>
</dbReference>
<dbReference type="Pfam" id="PF00535">
    <property type="entry name" value="Glycos_transf_2"/>
    <property type="match status" value="1"/>
</dbReference>
<dbReference type="EMBL" id="CAFBNF010000089">
    <property type="protein sequence ID" value="CAB4942476.1"/>
    <property type="molecule type" value="Genomic_DNA"/>
</dbReference>
<keyword evidence="5" id="KW-0472">Membrane</keyword>
<evidence type="ECO:0000256" key="5">
    <source>
        <dbReference type="ARBA" id="ARBA00023136"/>
    </source>
</evidence>
<reference evidence="7" key="1">
    <citation type="submission" date="2020-05" db="EMBL/GenBank/DDBJ databases">
        <authorList>
            <person name="Chiriac C."/>
            <person name="Salcher M."/>
            <person name="Ghai R."/>
            <person name="Kavagutti S V."/>
        </authorList>
    </citation>
    <scope>NUCLEOTIDE SEQUENCE</scope>
</reference>
<dbReference type="InterPro" id="IPR029044">
    <property type="entry name" value="Nucleotide-diphossugar_trans"/>
</dbReference>
<dbReference type="GO" id="GO:0016757">
    <property type="term" value="F:glycosyltransferase activity"/>
    <property type="evidence" value="ECO:0007669"/>
    <property type="project" value="UniProtKB-KW"/>
</dbReference>
<dbReference type="InterPro" id="IPR001173">
    <property type="entry name" value="Glyco_trans_2-like"/>
</dbReference>
<evidence type="ECO:0000259" key="6">
    <source>
        <dbReference type="Pfam" id="PF00535"/>
    </source>
</evidence>
<protein>
    <submittedName>
        <fullName evidence="7">Unannotated protein</fullName>
    </submittedName>
</protein>
<dbReference type="Gene3D" id="3.90.550.10">
    <property type="entry name" value="Spore Coat Polysaccharide Biosynthesis Protein SpsA, Chain A"/>
    <property type="match status" value="1"/>
</dbReference>
<keyword evidence="4" id="KW-0808">Transferase</keyword>
<evidence type="ECO:0000256" key="4">
    <source>
        <dbReference type="ARBA" id="ARBA00022679"/>
    </source>
</evidence>
<keyword evidence="3" id="KW-0328">Glycosyltransferase</keyword>
<dbReference type="PANTHER" id="PTHR43646:SF2">
    <property type="entry name" value="GLYCOSYLTRANSFERASE 2-LIKE DOMAIN-CONTAINING PROTEIN"/>
    <property type="match status" value="1"/>
</dbReference>
<name>A0A6J7JGS3_9ZZZZ</name>
<comment type="subcellular location">
    <subcellularLocation>
        <location evidence="1">Cell membrane</location>
    </subcellularLocation>
</comment>
<keyword evidence="2" id="KW-1003">Cell membrane</keyword>
<feature type="domain" description="Glycosyltransferase 2-like" evidence="6">
    <location>
        <begin position="9"/>
        <end position="114"/>
    </location>
</feature>
<proteinExistence type="predicted"/>
<evidence type="ECO:0000256" key="1">
    <source>
        <dbReference type="ARBA" id="ARBA00004236"/>
    </source>
</evidence>
<evidence type="ECO:0000256" key="2">
    <source>
        <dbReference type="ARBA" id="ARBA00022475"/>
    </source>
</evidence>
<accession>A0A6J7JGS3</accession>
<sequence length="271" mass="29308">MSDEGLSLSVVTINRNNALGLRHTIESVIGQQSCRSEWIFVDGSSDDDSVSVARALSTSLAATIMSEPDSGIYDAMNKGLRAATGDVVLFLNSGDSLTRPDVLVSATQRLTSTGASWGYGGVRYLDSLRQPRAAYLFAPFRLAHLAHGYRTVPHQAAYLRRELLVSLGGFRTDFGIAADQELLYRAALVEEPEAWVDLMADFEAGGLGSARRPWSFPLDMRHARADAHSPEGTERVAELVATLGVAALQTALTWQSRARSSVRAQGAGLRR</sequence>
<evidence type="ECO:0000256" key="3">
    <source>
        <dbReference type="ARBA" id="ARBA00022676"/>
    </source>
</evidence>
<dbReference type="GO" id="GO:0005886">
    <property type="term" value="C:plasma membrane"/>
    <property type="evidence" value="ECO:0007669"/>
    <property type="project" value="UniProtKB-SubCell"/>
</dbReference>
<gene>
    <name evidence="7" type="ORF">UFOPK3773_00937</name>
</gene>
<organism evidence="7">
    <name type="scientific">freshwater metagenome</name>
    <dbReference type="NCBI Taxonomy" id="449393"/>
    <lineage>
        <taxon>unclassified sequences</taxon>
        <taxon>metagenomes</taxon>
        <taxon>ecological metagenomes</taxon>
    </lineage>
</organism>